<evidence type="ECO:0000313" key="3">
    <source>
        <dbReference type="Proteomes" id="UP001302126"/>
    </source>
</evidence>
<gene>
    <name evidence="2" type="ORF">QBC35DRAFT_127853</name>
</gene>
<organism evidence="2 3">
    <name type="scientific">Podospora australis</name>
    <dbReference type="NCBI Taxonomy" id="1536484"/>
    <lineage>
        <taxon>Eukaryota</taxon>
        <taxon>Fungi</taxon>
        <taxon>Dikarya</taxon>
        <taxon>Ascomycota</taxon>
        <taxon>Pezizomycotina</taxon>
        <taxon>Sordariomycetes</taxon>
        <taxon>Sordariomycetidae</taxon>
        <taxon>Sordariales</taxon>
        <taxon>Podosporaceae</taxon>
        <taxon>Podospora</taxon>
    </lineage>
</organism>
<dbReference type="AlphaFoldDB" id="A0AAN6WY62"/>
<dbReference type="Proteomes" id="UP001302126">
    <property type="component" value="Unassembled WGS sequence"/>
</dbReference>
<keyword evidence="1" id="KW-0472">Membrane</keyword>
<name>A0AAN6WY62_9PEZI</name>
<proteinExistence type="predicted"/>
<keyword evidence="1" id="KW-0812">Transmembrane</keyword>
<accession>A0AAN6WY62</accession>
<keyword evidence="3" id="KW-1185">Reference proteome</keyword>
<protein>
    <submittedName>
        <fullName evidence="2">Uncharacterized protein</fullName>
    </submittedName>
</protein>
<evidence type="ECO:0000256" key="1">
    <source>
        <dbReference type="SAM" id="Phobius"/>
    </source>
</evidence>
<reference evidence="2" key="2">
    <citation type="submission" date="2023-05" db="EMBL/GenBank/DDBJ databases">
        <authorList>
            <consortium name="Lawrence Berkeley National Laboratory"/>
            <person name="Steindorff A."/>
            <person name="Hensen N."/>
            <person name="Bonometti L."/>
            <person name="Westerberg I."/>
            <person name="Brannstrom I.O."/>
            <person name="Guillou S."/>
            <person name="Cros-Aarteil S."/>
            <person name="Calhoun S."/>
            <person name="Haridas S."/>
            <person name="Kuo A."/>
            <person name="Mondo S."/>
            <person name="Pangilinan J."/>
            <person name="Riley R."/>
            <person name="Labutti K."/>
            <person name="Andreopoulos B."/>
            <person name="Lipzen A."/>
            <person name="Chen C."/>
            <person name="Yanf M."/>
            <person name="Daum C."/>
            <person name="Ng V."/>
            <person name="Clum A."/>
            <person name="Ohm R."/>
            <person name="Martin F."/>
            <person name="Silar P."/>
            <person name="Natvig D."/>
            <person name="Lalanne C."/>
            <person name="Gautier V."/>
            <person name="Ament-Velasquez S.L."/>
            <person name="Kruys A."/>
            <person name="Hutchinson M.I."/>
            <person name="Powell A.J."/>
            <person name="Barry K."/>
            <person name="Miller A.N."/>
            <person name="Grigoriev I.V."/>
            <person name="Debuchy R."/>
            <person name="Gladieux P."/>
            <person name="Thoren M.H."/>
            <person name="Johannesson H."/>
        </authorList>
    </citation>
    <scope>NUCLEOTIDE SEQUENCE</scope>
    <source>
        <strain evidence="2">PSN309</strain>
    </source>
</reference>
<keyword evidence="1" id="KW-1133">Transmembrane helix</keyword>
<evidence type="ECO:0000313" key="2">
    <source>
        <dbReference type="EMBL" id="KAK4189736.1"/>
    </source>
</evidence>
<feature type="transmembrane region" description="Helical" evidence="1">
    <location>
        <begin position="20"/>
        <end position="41"/>
    </location>
</feature>
<sequence>MPHQDLKTRRPDRRARSWGYRGVVLLATARLLVALLLSSLCRGGRPSRRRNCHVPLRKWTLDQQCSKTILRPTKGTLQIVRWHLDGQIHGMAVSEESALKEGYNSHSATK</sequence>
<comment type="caution">
    <text evidence="2">The sequence shown here is derived from an EMBL/GenBank/DDBJ whole genome shotgun (WGS) entry which is preliminary data.</text>
</comment>
<reference evidence="2" key="1">
    <citation type="journal article" date="2023" name="Mol. Phylogenet. Evol.">
        <title>Genome-scale phylogeny and comparative genomics of the fungal order Sordariales.</title>
        <authorList>
            <person name="Hensen N."/>
            <person name="Bonometti L."/>
            <person name="Westerberg I."/>
            <person name="Brannstrom I.O."/>
            <person name="Guillou S."/>
            <person name="Cros-Aarteil S."/>
            <person name="Calhoun S."/>
            <person name="Haridas S."/>
            <person name="Kuo A."/>
            <person name="Mondo S."/>
            <person name="Pangilinan J."/>
            <person name="Riley R."/>
            <person name="LaButti K."/>
            <person name="Andreopoulos B."/>
            <person name="Lipzen A."/>
            <person name="Chen C."/>
            <person name="Yan M."/>
            <person name="Daum C."/>
            <person name="Ng V."/>
            <person name="Clum A."/>
            <person name="Steindorff A."/>
            <person name="Ohm R.A."/>
            <person name="Martin F."/>
            <person name="Silar P."/>
            <person name="Natvig D.O."/>
            <person name="Lalanne C."/>
            <person name="Gautier V."/>
            <person name="Ament-Velasquez S.L."/>
            <person name="Kruys A."/>
            <person name="Hutchinson M.I."/>
            <person name="Powell A.J."/>
            <person name="Barry K."/>
            <person name="Miller A.N."/>
            <person name="Grigoriev I.V."/>
            <person name="Debuchy R."/>
            <person name="Gladieux P."/>
            <person name="Hiltunen Thoren M."/>
            <person name="Johannesson H."/>
        </authorList>
    </citation>
    <scope>NUCLEOTIDE SEQUENCE</scope>
    <source>
        <strain evidence="2">PSN309</strain>
    </source>
</reference>
<dbReference type="EMBL" id="MU864372">
    <property type="protein sequence ID" value="KAK4189736.1"/>
    <property type="molecule type" value="Genomic_DNA"/>
</dbReference>